<accession>S7T1H2</accession>
<dbReference type="Proteomes" id="UP000014975">
    <property type="component" value="Unassembled WGS sequence"/>
</dbReference>
<name>S7T1H2_9BACT</name>
<feature type="transmembrane region" description="Helical" evidence="6">
    <location>
        <begin position="334"/>
        <end position="353"/>
    </location>
</feature>
<dbReference type="GO" id="GO:0043190">
    <property type="term" value="C:ATP-binding cassette (ABC) transporter complex"/>
    <property type="evidence" value="ECO:0007669"/>
    <property type="project" value="TreeGrafter"/>
</dbReference>
<keyword evidence="8" id="KW-1185">Reference proteome</keyword>
<comment type="caution">
    <text evidence="7">The sequence shown here is derived from an EMBL/GenBank/DDBJ whole genome shotgun (WGS) entry which is preliminary data.</text>
</comment>
<comment type="subcellular location">
    <subcellularLocation>
        <location evidence="1">Cell membrane</location>
        <topology evidence="1">Multi-pass membrane protein</topology>
    </subcellularLocation>
</comment>
<dbReference type="OrthoDB" id="9783403at2"/>
<reference evidence="7 8" key="1">
    <citation type="journal article" date="2013" name="Genome Announc.">
        <title>Draft genome sequences for three mercury-methylating, sulfate-reducing bacteria.</title>
        <authorList>
            <person name="Brown S.D."/>
            <person name="Hurt R.A.Jr."/>
            <person name="Gilmour C.C."/>
            <person name="Elias D.A."/>
        </authorList>
    </citation>
    <scope>NUCLEOTIDE SEQUENCE [LARGE SCALE GENOMIC DNA]</scope>
    <source>
        <strain evidence="7 8">DSM 16529</strain>
    </source>
</reference>
<dbReference type="AlphaFoldDB" id="S7T1H2"/>
<dbReference type="InterPro" id="IPR005495">
    <property type="entry name" value="LptG/LptF_permease"/>
</dbReference>
<dbReference type="PATRIC" id="fig|1121439.3.peg.2918"/>
<dbReference type="EMBL" id="ATHI01000032">
    <property type="protein sequence ID" value="EPR30391.1"/>
    <property type="molecule type" value="Genomic_DNA"/>
</dbReference>
<dbReference type="PANTHER" id="PTHR33529:SF6">
    <property type="entry name" value="YJGP_YJGQ FAMILY PERMEASE"/>
    <property type="match status" value="1"/>
</dbReference>
<evidence type="ECO:0000256" key="1">
    <source>
        <dbReference type="ARBA" id="ARBA00004651"/>
    </source>
</evidence>
<evidence type="ECO:0000256" key="6">
    <source>
        <dbReference type="SAM" id="Phobius"/>
    </source>
</evidence>
<dbReference type="RefSeq" id="WP_020888227.1">
    <property type="nucleotide sequence ID" value="NZ_ATHI01000032.1"/>
</dbReference>
<dbReference type="PANTHER" id="PTHR33529">
    <property type="entry name" value="SLR0882 PROTEIN-RELATED"/>
    <property type="match status" value="1"/>
</dbReference>
<evidence type="ECO:0000313" key="7">
    <source>
        <dbReference type="EMBL" id="EPR30391.1"/>
    </source>
</evidence>
<keyword evidence="5 6" id="KW-0472">Membrane</keyword>
<dbReference type="GO" id="GO:0015920">
    <property type="term" value="P:lipopolysaccharide transport"/>
    <property type="evidence" value="ECO:0007669"/>
    <property type="project" value="TreeGrafter"/>
</dbReference>
<dbReference type="Pfam" id="PF03739">
    <property type="entry name" value="LptF_LptG"/>
    <property type="match status" value="1"/>
</dbReference>
<evidence type="ECO:0000313" key="8">
    <source>
        <dbReference type="Proteomes" id="UP000014975"/>
    </source>
</evidence>
<feature type="transmembrane region" description="Helical" evidence="6">
    <location>
        <begin position="12"/>
        <end position="30"/>
    </location>
</feature>
<keyword evidence="4 6" id="KW-1133">Transmembrane helix</keyword>
<protein>
    <submittedName>
        <fullName evidence="7">Permease YjgP/YjgQ family protein</fullName>
    </submittedName>
</protein>
<feature type="transmembrane region" description="Helical" evidence="6">
    <location>
        <begin position="50"/>
        <end position="76"/>
    </location>
</feature>
<dbReference type="STRING" id="1121439.dsat_1531"/>
<proteinExistence type="predicted"/>
<keyword evidence="2" id="KW-1003">Cell membrane</keyword>
<dbReference type="eggNOG" id="COG0795">
    <property type="taxonomic scope" value="Bacteria"/>
</dbReference>
<organism evidence="7 8">
    <name type="scientific">Alkalidesulfovibrio alkalitolerans DSM 16529</name>
    <dbReference type="NCBI Taxonomy" id="1121439"/>
    <lineage>
        <taxon>Bacteria</taxon>
        <taxon>Pseudomonadati</taxon>
        <taxon>Thermodesulfobacteriota</taxon>
        <taxon>Desulfovibrionia</taxon>
        <taxon>Desulfovibrionales</taxon>
        <taxon>Desulfovibrionaceae</taxon>
        <taxon>Alkalidesulfovibrio</taxon>
    </lineage>
</organism>
<gene>
    <name evidence="7" type="ORF">dsat_1531</name>
</gene>
<evidence type="ECO:0000256" key="2">
    <source>
        <dbReference type="ARBA" id="ARBA00022475"/>
    </source>
</evidence>
<evidence type="ECO:0000256" key="4">
    <source>
        <dbReference type="ARBA" id="ARBA00022989"/>
    </source>
</evidence>
<evidence type="ECO:0000256" key="3">
    <source>
        <dbReference type="ARBA" id="ARBA00022692"/>
    </source>
</evidence>
<keyword evidence="3 6" id="KW-0812">Transmembrane</keyword>
<feature type="transmembrane region" description="Helical" evidence="6">
    <location>
        <begin position="277"/>
        <end position="293"/>
    </location>
</feature>
<sequence>MLTTLGRYLLRNNLFLMIVCMGLGVFIYLLSDMFDRLDQFINAGLGIDIILLYFGAKVPLIISQIMPAVFLIAMVVQLSVMERSRELLALQTGGVSYGRLAVFFVIYAIVWSGIQLGFSQHFGVLGERTSSRIWAEDVRERQVDRETIHDIWFRDDRFIVFFREADVGRGEGTRINIWQLSEDHQSLVWTITAPRFSAGRAGWTLYDAQSVSSARFETRHTPTLHLHIEQDLQAFAVVGPAAKPTELPVWQLGSAIESLRRTGSNVEALRTAYWEKWAYAFSILSMALLAMAVSSYRANIYVNITVSLVATFAFYGLMVMGATMGATGMVSPIVGAWAGNVIVSLASVSRLVWVTSKH</sequence>
<feature type="transmembrane region" description="Helical" evidence="6">
    <location>
        <begin position="97"/>
        <end position="118"/>
    </location>
</feature>
<feature type="transmembrane region" description="Helical" evidence="6">
    <location>
        <begin position="300"/>
        <end position="322"/>
    </location>
</feature>
<evidence type="ECO:0000256" key="5">
    <source>
        <dbReference type="ARBA" id="ARBA00023136"/>
    </source>
</evidence>